<comment type="caution">
    <text evidence="2">The sequence shown here is derived from an EMBL/GenBank/DDBJ whole genome shotgun (WGS) entry which is preliminary data.</text>
</comment>
<accession>A0A7W8B3L1</accession>
<feature type="region of interest" description="Disordered" evidence="1">
    <location>
        <begin position="55"/>
        <end position="86"/>
    </location>
</feature>
<dbReference type="Pfam" id="PF19565">
    <property type="entry name" value="DUF6087"/>
    <property type="match status" value="1"/>
</dbReference>
<evidence type="ECO:0000313" key="3">
    <source>
        <dbReference type="Proteomes" id="UP000549009"/>
    </source>
</evidence>
<dbReference type="InterPro" id="IPR045733">
    <property type="entry name" value="DUF6087"/>
</dbReference>
<dbReference type="EMBL" id="JACHJD010000026">
    <property type="protein sequence ID" value="MBB5109322.1"/>
    <property type="molecule type" value="Genomic_DNA"/>
</dbReference>
<dbReference type="RefSeq" id="WP_229879704.1">
    <property type="nucleotide sequence ID" value="NZ_BMSQ01000030.1"/>
</dbReference>
<gene>
    <name evidence="2" type="ORF">FHS40_008450</name>
</gene>
<feature type="region of interest" description="Disordered" evidence="1">
    <location>
        <begin position="136"/>
        <end position="156"/>
    </location>
</feature>
<evidence type="ECO:0000313" key="2">
    <source>
        <dbReference type="EMBL" id="MBB5109322.1"/>
    </source>
</evidence>
<feature type="compositionally biased region" description="Basic and acidic residues" evidence="1">
    <location>
        <begin position="60"/>
        <end position="69"/>
    </location>
</feature>
<evidence type="ECO:0000256" key="1">
    <source>
        <dbReference type="SAM" id="MobiDB-lite"/>
    </source>
</evidence>
<organism evidence="2 3">
    <name type="scientific">Streptomyces spectabilis</name>
    <dbReference type="NCBI Taxonomy" id="68270"/>
    <lineage>
        <taxon>Bacteria</taxon>
        <taxon>Bacillati</taxon>
        <taxon>Actinomycetota</taxon>
        <taxon>Actinomycetes</taxon>
        <taxon>Kitasatosporales</taxon>
        <taxon>Streptomycetaceae</taxon>
        <taxon>Streptomyces</taxon>
    </lineage>
</organism>
<dbReference type="Proteomes" id="UP000549009">
    <property type="component" value="Unassembled WGS sequence"/>
</dbReference>
<reference evidence="2 3" key="1">
    <citation type="submission" date="2020-08" db="EMBL/GenBank/DDBJ databases">
        <title>Genomic Encyclopedia of Type Strains, Phase III (KMG-III): the genomes of soil and plant-associated and newly described type strains.</title>
        <authorList>
            <person name="Whitman W."/>
        </authorList>
    </citation>
    <scope>NUCLEOTIDE SEQUENCE [LARGE SCALE GENOMIC DNA]</scope>
    <source>
        <strain evidence="2 3">CECT 3146</strain>
    </source>
</reference>
<protein>
    <submittedName>
        <fullName evidence="2">Uncharacterized protein</fullName>
    </submittedName>
</protein>
<keyword evidence="3" id="KW-1185">Reference proteome</keyword>
<name>A0A7W8B3L1_STRST</name>
<feature type="compositionally biased region" description="Low complexity" evidence="1">
    <location>
        <begin position="136"/>
        <end position="145"/>
    </location>
</feature>
<sequence>MASKGKLPAVPLTAGPHRAAHVEPDAPRVIQEWNGTEWETIGLAENLSAAKALLHPPQPVKDKPAEWDRPNLGVGRGRHRWPAPNGGRLLTLLTPGLPPHRTRSAPPVYASRCRQGREPCWPRFYAFWSITSRSPSLITSHSSTSPLRCGRLHAAP</sequence>
<dbReference type="AlphaFoldDB" id="A0A7W8B3L1"/>
<proteinExistence type="predicted"/>